<reference evidence="1 2" key="1">
    <citation type="submission" date="2014-04" db="EMBL/GenBank/DDBJ databases">
        <authorList>
            <consortium name="DOE Joint Genome Institute"/>
            <person name="Kuo A."/>
            <person name="Kohler A."/>
            <person name="Jargeat P."/>
            <person name="Nagy L.G."/>
            <person name="Floudas D."/>
            <person name="Copeland A."/>
            <person name="Barry K.W."/>
            <person name="Cichocki N."/>
            <person name="Veneault-Fourrey C."/>
            <person name="LaButti K."/>
            <person name="Lindquist E.A."/>
            <person name="Lipzen A."/>
            <person name="Lundell T."/>
            <person name="Morin E."/>
            <person name="Murat C."/>
            <person name="Sun H."/>
            <person name="Tunlid A."/>
            <person name="Henrissat B."/>
            <person name="Grigoriev I.V."/>
            <person name="Hibbett D.S."/>
            <person name="Martin F."/>
            <person name="Nordberg H.P."/>
            <person name="Cantor M.N."/>
            <person name="Hua S.X."/>
        </authorList>
    </citation>
    <scope>NUCLEOTIDE SEQUENCE [LARGE SCALE GENOMIC DNA]</scope>
    <source>
        <strain evidence="1 2">Ve08.2h10</strain>
    </source>
</reference>
<gene>
    <name evidence="1" type="ORF">PAXRUDRAFT_555551</name>
</gene>
<protein>
    <submittedName>
        <fullName evidence="1">Uncharacterized protein</fullName>
    </submittedName>
</protein>
<evidence type="ECO:0000313" key="1">
    <source>
        <dbReference type="EMBL" id="KIK92771.1"/>
    </source>
</evidence>
<proteinExistence type="predicted"/>
<reference evidence="2" key="2">
    <citation type="submission" date="2015-01" db="EMBL/GenBank/DDBJ databases">
        <title>Evolutionary Origins and Diversification of the Mycorrhizal Mutualists.</title>
        <authorList>
            <consortium name="DOE Joint Genome Institute"/>
            <consortium name="Mycorrhizal Genomics Consortium"/>
            <person name="Kohler A."/>
            <person name="Kuo A."/>
            <person name="Nagy L.G."/>
            <person name="Floudas D."/>
            <person name="Copeland A."/>
            <person name="Barry K.W."/>
            <person name="Cichocki N."/>
            <person name="Veneault-Fourrey C."/>
            <person name="LaButti K."/>
            <person name="Lindquist E.A."/>
            <person name="Lipzen A."/>
            <person name="Lundell T."/>
            <person name="Morin E."/>
            <person name="Murat C."/>
            <person name="Riley R."/>
            <person name="Ohm R."/>
            <person name="Sun H."/>
            <person name="Tunlid A."/>
            <person name="Henrissat B."/>
            <person name="Grigoriev I.V."/>
            <person name="Hibbett D.S."/>
            <person name="Martin F."/>
        </authorList>
    </citation>
    <scope>NUCLEOTIDE SEQUENCE [LARGE SCALE GENOMIC DNA]</scope>
    <source>
        <strain evidence="2">Ve08.2h10</strain>
    </source>
</reference>
<name>A0A0D0DUK1_9AGAM</name>
<organism evidence="1 2">
    <name type="scientific">Paxillus rubicundulus Ve08.2h10</name>
    <dbReference type="NCBI Taxonomy" id="930991"/>
    <lineage>
        <taxon>Eukaryota</taxon>
        <taxon>Fungi</taxon>
        <taxon>Dikarya</taxon>
        <taxon>Basidiomycota</taxon>
        <taxon>Agaricomycotina</taxon>
        <taxon>Agaricomycetes</taxon>
        <taxon>Agaricomycetidae</taxon>
        <taxon>Boletales</taxon>
        <taxon>Paxilineae</taxon>
        <taxon>Paxillaceae</taxon>
        <taxon>Paxillus</taxon>
    </lineage>
</organism>
<dbReference type="InParanoid" id="A0A0D0DUK1"/>
<dbReference type="AlphaFoldDB" id="A0A0D0DUK1"/>
<keyword evidence="2" id="KW-1185">Reference proteome</keyword>
<sequence>MILIISSAGTKGAPHWRGVVCEGCYEGVLHSRALWSFTLILQNCLLACPLSVNYTLIVALAQ</sequence>
<evidence type="ECO:0000313" key="2">
    <source>
        <dbReference type="Proteomes" id="UP000054538"/>
    </source>
</evidence>
<dbReference type="HOGENOM" id="CLU_2904855_0_0_1"/>
<accession>A0A0D0DUK1</accession>
<dbReference type="Proteomes" id="UP000054538">
    <property type="component" value="Unassembled WGS sequence"/>
</dbReference>
<dbReference type="EMBL" id="KN825245">
    <property type="protein sequence ID" value="KIK92771.1"/>
    <property type="molecule type" value="Genomic_DNA"/>
</dbReference>